<dbReference type="EMBL" id="CM037017">
    <property type="protein sequence ID" value="KAH7677239.1"/>
    <property type="molecule type" value="Genomic_DNA"/>
</dbReference>
<comment type="caution">
    <text evidence="1">The sequence shown here is derived from an EMBL/GenBank/DDBJ whole genome shotgun (WGS) entry which is preliminary data.</text>
</comment>
<organism evidence="1 2">
    <name type="scientific">Dioscorea alata</name>
    <name type="common">Purple yam</name>
    <dbReference type="NCBI Taxonomy" id="55571"/>
    <lineage>
        <taxon>Eukaryota</taxon>
        <taxon>Viridiplantae</taxon>
        <taxon>Streptophyta</taxon>
        <taxon>Embryophyta</taxon>
        <taxon>Tracheophyta</taxon>
        <taxon>Spermatophyta</taxon>
        <taxon>Magnoliopsida</taxon>
        <taxon>Liliopsida</taxon>
        <taxon>Dioscoreales</taxon>
        <taxon>Dioscoreaceae</taxon>
        <taxon>Dioscorea</taxon>
    </lineage>
</organism>
<proteinExistence type="predicted"/>
<reference evidence="2" key="1">
    <citation type="journal article" date="2022" name="Nat. Commun.">
        <title>Chromosome evolution and the genetic basis of agronomically important traits in greater yam.</title>
        <authorList>
            <person name="Bredeson J.V."/>
            <person name="Lyons J.B."/>
            <person name="Oniyinde I.O."/>
            <person name="Okereke N.R."/>
            <person name="Kolade O."/>
            <person name="Nnabue I."/>
            <person name="Nwadili C.O."/>
            <person name="Hribova E."/>
            <person name="Parker M."/>
            <person name="Nwogha J."/>
            <person name="Shu S."/>
            <person name="Carlson J."/>
            <person name="Kariba R."/>
            <person name="Muthemba S."/>
            <person name="Knop K."/>
            <person name="Barton G.J."/>
            <person name="Sherwood A.V."/>
            <person name="Lopez-Montes A."/>
            <person name="Asiedu R."/>
            <person name="Jamnadass R."/>
            <person name="Muchugi A."/>
            <person name="Goodstein D."/>
            <person name="Egesi C.N."/>
            <person name="Featherston J."/>
            <person name="Asfaw A."/>
            <person name="Simpson G.G."/>
            <person name="Dolezel J."/>
            <person name="Hendre P.S."/>
            <person name="Van Deynze A."/>
            <person name="Kumar P.L."/>
            <person name="Obidiegwu J.E."/>
            <person name="Bhattacharjee R."/>
            <person name="Rokhsar D.S."/>
        </authorList>
    </citation>
    <scope>NUCLEOTIDE SEQUENCE [LARGE SCALE GENOMIC DNA]</scope>
    <source>
        <strain evidence="2">cv. TDa95/00328</strain>
    </source>
</reference>
<name>A0ACB7VRQ1_DIOAL</name>
<evidence type="ECO:0000313" key="1">
    <source>
        <dbReference type="EMBL" id="KAH7677239.1"/>
    </source>
</evidence>
<keyword evidence="2" id="KW-1185">Reference proteome</keyword>
<evidence type="ECO:0000313" key="2">
    <source>
        <dbReference type="Proteomes" id="UP000827976"/>
    </source>
</evidence>
<gene>
    <name evidence="1" type="ORF">IHE45_07G069800</name>
</gene>
<protein>
    <submittedName>
        <fullName evidence="1">Glycosylphosphatidylinositol transamidase protein</fullName>
    </submittedName>
</protein>
<sequence length="702" mass="77445">MPAEKDEAKEPRARPRLIVLIASFLVSHSTLFSVVCCIAGLIALLLLPVLAKSTYISENALMPGSANPVFSGQDVSEASRLVKDITETQKMGKMTGIEIQRLIIQRMADVGAEVYHHKFHSQSNQFHPFRFFSCDSNSAVTESNSNTSYGLNTVGIIRAPRGDGKEAIVLVTPYNSEYVKLNDALSLGLGFSIFSHLGRVSWLAKDILWLAADSRYGEYSSVSAWLKDYHNPVFFSSENVDANVTHDKDFLNMQNKNMLNGRNVDVFKRAGTMAAALVFKVGEVMERDPRDILTIYAEASNGQMPNLDLINVVHYLAVHRQGFRVNIGKLASLVNSAWLNLVGQILEWLGKLAKNLNPKWNFGISSADYAEGAATVASSMYHQALGVPTGSHGAFRDYQVDAITFSFSPRFYLNNENMQSSFILRGGRLIEGVIRSVNNLLEKFHQSFFLYMMTAPNKFVSVGVYMIGFALLALPLPVVAASLFLNHKATGFTGTEEAKIAFGSWKWLYAAKTVLMIDLWAMFASLMPYFISQIPNITSTESTFLWVALSVTILAVLYVILGSPPYSHSGNVEWQTLKAVMIASVTIGLGLMSIINFATAQIGALLIVPMCLVVRPLKKHIQGALILRALSLVCNLVMVVIGFPPAALLLMKGFSKGFEGVGIGAVWEVAEFLWAWNSATYLYVFLVHLPCWVLCIHILLHP</sequence>
<dbReference type="Proteomes" id="UP000827976">
    <property type="component" value="Chromosome 7"/>
</dbReference>
<accession>A0ACB7VRQ1</accession>